<dbReference type="InterPro" id="IPR006019">
    <property type="entry name" value="PID_Shc-like"/>
</dbReference>
<feature type="compositionally biased region" description="Basic and acidic residues" evidence="2">
    <location>
        <begin position="151"/>
        <end position="164"/>
    </location>
</feature>
<dbReference type="AlphaFoldDB" id="A0A8J2PZK4"/>
<dbReference type="PROSITE" id="PS50001">
    <property type="entry name" value="SH2"/>
    <property type="match status" value="1"/>
</dbReference>
<feature type="compositionally biased region" description="Low complexity" evidence="2">
    <location>
        <begin position="173"/>
        <end position="191"/>
    </location>
</feature>
<evidence type="ECO:0000313" key="5">
    <source>
        <dbReference type="EMBL" id="CAG7834312.1"/>
    </source>
</evidence>
<dbReference type="InterPro" id="IPR000980">
    <property type="entry name" value="SH2"/>
</dbReference>
<feature type="compositionally biased region" description="Low complexity" evidence="2">
    <location>
        <begin position="480"/>
        <end position="505"/>
    </location>
</feature>
<dbReference type="PANTHER" id="PTHR10337:SF11">
    <property type="entry name" value="DSHC PROTEIN"/>
    <property type="match status" value="1"/>
</dbReference>
<name>A0A8J2PZK4_9HEXA</name>
<dbReference type="InterPro" id="IPR035676">
    <property type="entry name" value="SHC_SH2"/>
</dbReference>
<accession>A0A8J2PZK4</accession>
<dbReference type="OrthoDB" id="9938362at2759"/>
<dbReference type="GO" id="GO:0005886">
    <property type="term" value="C:plasma membrane"/>
    <property type="evidence" value="ECO:0007669"/>
    <property type="project" value="TreeGrafter"/>
</dbReference>
<evidence type="ECO:0000259" key="4">
    <source>
        <dbReference type="PROSITE" id="PS50001"/>
    </source>
</evidence>
<dbReference type="InterPro" id="IPR006020">
    <property type="entry name" value="PTB/PI_dom"/>
</dbReference>
<dbReference type="InterPro" id="IPR051235">
    <property type="entry name" value="CEP152/SHC-Transforming"/>
</dbReference>
<dbReference type="Pfam" id="PF00017">
    <property type="entry name" value="SH2"/>
    <property type="match status" value="1"/>
</dbReference>
<evidence type="ECO:0000256" key="1">
    <source>
        <dbReference type="PROSITE-ProRule" id="PRU00191"/>
    </source>
</evidence>
<sequence length="1070" mass="115635">MKMTELTRMFKCFSGKSYHALQDDYSRISLISQGDSSVESVLDSPSVHLEAENVRGIGSDKLRVRPRSAGDITETLRAGRDVVIVPGSLTPTESHHAPQFHVQSTNNNNSNNNNSGGSGGGGGGFLSFLGSRFNKSGTRHLDRSGISSDATSDKPGKTLDSDHRYTKFPLSFSAPSQQQTQQQQPASVPVQTDSRFDATHIQLTPQTKTYTLPHKSPVPPVKGIIHGANANKFLAHAVSSLGRKSKESSSHHKSRHKNNKAQLAVKSKSDNSLHRVTLQGVNNNSPTNVLSPNFYPQGEQRLNSVQLGDHATIRLPWTGFQPQQLNNLSSVTPSRAHPNTHNNNLFDLEAVRYVECGGLWSGTRPVVLPSSASRAEDHPRRRARSLERASNFRVFPANSSVVKEDTSNLHSHSSSNKKSARGSNSLERPSRHRIRQSLSPSEQEILLRNLAHLHRHPVDLPPALPKKKARPPPLGKLHRSAPTSSLSSVESSSSDSASASCTTSAPPSPPPRPLSTLRPESRLIISSKVRATERTDRESRSHRCSSNINSGGSQGTVGVSMNPPNRRPVVPRPDHSLHSSTTHDIPTMAQSDSSVSLSSASAAGMSLEDARNSGFINKPSKGWLHPDQLLSKEGVTYTVRYIGCLDVNTSMKSLDFETRSLIAKECINQVCESAGLKSIDKKRKTDRRLVRILGLRPRLDQAGSDVHLTITSTCLKLTSLDTGVLIATHDLPNISFASGGDPTMLDFVAYVAKDAVIGRACFVLECGSGRAQDVITTVGQAFELRFKEYLQKRPAPPPRVQNEDPDREYYNDLPGKVPPELPMGASANSVLRSGQATSTAPGNDCKDTGRSRVGNSRARGAPGLTLPTSSLNDSKGDLIDFEAPTPPAFGPSRNLEALLLNDGAVTSSLAPQSLGSVADGHGNGLGGSGLNSPSSNDPFNMQPFGNSLPTNTKTLSAEEQKAQLELEPWFHGIISRSEAEALVRNDGDFLVRESQASPGQYVLTGLQNGSSKHLLLVDPEGVVRTKDREFDSVIHLIKYHSDNSLPIISAESMVLLRHPVLRPNKVISSS</sequence>
<feature type="domain" description="PID" evidence="3">
    <location>
        <begin position="634"/>
        <end position="804"/>
    </location>
</feature>
<evidence type="ECO:0000256" key="2">
    <source>
        <dbReference type="SAM" id="MobiDB-lite"/>
    </source>
</evidence>
<feature type="region of interest" description="Disordered" evidence="2">
    <location>
        <begin position="918"/>
        <end position="951"/>
    </location>
</feature>
<proteinExistence type="predicted"/>
<feature type="compositionally biased region" description="Low complexity" evidence="2">
    <location>
        <begin position="408"/>
        <end position="425"/>
    </location>
</feature>
<reference evidence="5" key="1">
    <citation type="submission" date="2021-06" db="EMBL/GenBank/DDBJ databases">
        <authorList>
            <person name="Hodson N. C."/>
            <person name="Mongue J. A."/>
            <person name="Jaron S. K."/>
        </authorList>
    </citation>
    <scope>NUCLEOTIDE SEQUENCE</scope>
</reference>
<feature type="region of interest" description="Disordered" evidence="2">
    <location>
        <begin position="401"/>
        <end position="441"/>
    </location>
</feature>
<protein>
    <recommendedName>
        <fullName evidence="7">SHC-transforming protein 1</fullName>
    </recommendedName>
</protein>
<feature type="compositionally biased region" description="Basic and acidic residues" evidence="2">
    <location>
        <begin position="530"/>
        <end position="541"/>
    </location>
</feature>
<feature type="region of interest" description="Disordered" evidence="2">
    <location>
        <begin position="457"/>
        <end position="566"/>
    </location>
</feature>
<feature type="compositionally biased region" description="Polar residues" evidence="2">
    <location>
        <begin position="826"/>
        <end position="841"/>
    </location>
</feature>
<comment type="caution">
    <text evidence="5">The sequence shown here is derived from an EMBL/GenBank/DDBJ whole genome shotgun (WGS) entry which is preliminary data.</text>
</comment>
<feature type="region of interest" description="Disordered" evidence="2">
    <location>
        <begin position="172"/>
        <end position="191"/>
    </location>
</feature>
<dbReference type="GO" id="GO:0035556">
    <property type="term" value="P:intracellular signal transduction"/>
    <property type="evidence" value="ECO:0007669"/>
    <property type="project" value="InterPro"/>
</dbReference>
<dbReference type="PANTHER" id="PTHR10337">
    <property type="entry name" value="SHC TRANSFORMING PROTEIN"/>
    <property type="match status" value="1"/>
</dbReference>
<dbReference type="SMART" id="SM00252">
    <property type="entry name" value="SH2"/>
    <property type="match status" value="1"/>
</dbReference>
<feature type="compositionally biased region" description="Low complexity" evidence="2">
    <location>
        <begin position="106"/>
        <end position="115"/>
    </location>
</feature>
<dbReference type="CDD" id="cd01209">
    <property type="entry name" value="PTB_Shc"/>
    <property type="match status" value="1"/>
</dbReference>
<evidence type="ECO:0000313" key="6">
    <source>
        <dbReference type="Proteomes" id="UP000708208"/>
    </source>
</evidence>
<dbReference type="PROSITE" id="PS01179">
    <property type="entry name" value="PID"/>
    <property type="match status" value="1"/>
</dbReference>
<keyword evidence="1" id="KW-0727">SH2 domain</keyword>
<feature type="region of interest" description="Disordered" evidence="2">
    <location>
        <begin position="138"/>
        <end position="164"/>
    </location>
</feature>
<dbReference type="FunFam" id="3.30.505.10:FF:000005">
    <property type="entry name" value="SHC-transforming protein 1 isoform 3"/>
    <property type="match status" value="1"/>
</dbReference>
<evidence type="ECO:0000259" key="3">
    <source>
        <dbReference type="PROSITE" id="PS01179"/>
    </source>
</evidence>
<dbReference type="SMART" id="SM00462">
    <property type="entry name" value="PTB"/>
    <property type="match status" value="1"/>
</dbReference>
<dbReference type="GO" id="GO:0030971">
    <property type="term" value="F:receptor tyrosine kinase binding"/>
    <property type="evidence" value="ECO:0007669"/>
    <property type="project" value="TreeGrafter"/>
</dbReference>
<dbReference type="FunFam" id="2.30.29.30:FF:000377">
    <property type="entry name" value="Shc transforming protein"/>
    <property type="match status" value="1"/>
</dbReference>
<organism evidence="5 6">
    <name type="scientific">Allacma fusca</name>
    <dbReference type="NCBI Taxonomy" id="39272"/>
    <lineage>
        <taxon>Eukaryota</taxon>
        <taxon>Metazoa</taxon>
        <taxon>Ecdysozoa</taxon>
        <taxon>Arthropoda</taxon>
        <taxon>Hexapoda</taxon>
        <taxon>Collembola</taxon>
        <taxon>Symphypleona</taxon>
        <taxon>Sminthuridae</taxon>
        <taxon>Allacma</taxon>
    </lineage>
</organism>
<gene>
    <name evidence="5" type="ORF">AFUS01_LOCUS43829</name>
</gene>
<dbReference type="GO" id="GO:0007169">
    <property type="term" value="P:cell surface receptor protein tyrosine kinase signaling pathway"/>
    <property type="evidence" value="ECO:0007669"/>
    <property type="project" value="TreeGrafter"/>
</dbReference>
<dbReference type="Pfam" id="PF00640">
    <property type="entry name" value="PID"/>
    <property type="match status" value="1"/>
</dbReference>
<dbReference type="EMBL" id="CAJVCH010570186">
    <property type="protein sequence ID" value="CAG7834312.1"/>
    <property type="molecule type" value="Genomic_DNA"/>
</dbReference>
<feature type="compositionally biased region" description="Polar residues" evidence="2">
    <location>
        <begin position="544"/>
        <end position="559"/>
    </location>
</feature>
<dbReference type="CDD" id="cd09925">
    <property type="entry name" value="SH2_SHC"/>
    <property type="match status" value="1"/>
</dbReference>
<feature type="domain" description="SH2" evidence="4">
    <location>
        <begin position="969"/>
        <end position="1060"/>
    </location>
</feature>
<keyword evidence="6" id="KW-1185">Reference proteome</keyword>
<feature type="region of interest" description="Disordered" evidence="2">
    <location>
        <begin position="87"/>
        <end position="123"/>
    </location>
</feature>
<evidence type="ECO:0008006" key="7">
    <source>
        <dbReference type="Google" id="ProtNLM"/>
    </source>
</evidence>
<feature type="compositionally biased region" description="Basic and acidic residues" evidence="2">
    <location>
        <begin position="801"/>
        <end position="810"/>
    </location>
</feature>
<dbReference type="Proteomes" id="UP000708208">
    <property type="component" value="Unassembled WGS sequence"/>
</dbReference>
<feature type="region of interest" description="Disordered" evidence="2">
    <location>
        <begin position="793"/>
        <end position="873"/>
    </location>
</feature>
<feature type="region of interest" description="Disordered" evidence="2">
    <location>
        <begin position="239"/>
        <end position="269"/>
    </location>
</feature>